<evidence type="ECO:0000256" key="2">
    <source>
        <dbReference type="SAM" id="Phobius"/>
    </source>
</evidence>
<evidence type="ECO:0000256" key="1">
    <source>
        <dbReference type="ARBA" id="ARBA00010792"/>
    </source>
</evidence>
<comment type="similarity">
    <text evidence="1">Belongs to the DedA family.</text>
</comment>
<feature type="transmembrane region" description="Helical" evidence="2">
    <location>
        <begin position="186"/>
        <end position="205"/>
    </location>
</feature>
<feature type="transmembrane region" description="Helical" evidence="2">
    <location>
        <begin position="63"/>
        <end position="86"/>
    </location>
</feature>
<dbReference type="EMBL" id="FTNK01000002">
    <property type="protein sequence ID" value="SIQ54706.1"/>
    <property type="molecule type" value="Genomic_DNA"/>
</dbReference>
<accession>A0ABY1JPZ8</accession>
<feature type="transmembrane region" description="Helical" evidence="2">
    <location>
        <begin position="356"/>
        <end position="371"/>
    </location>
</feature>
<feature type="transmembrane region" description="Helical" evidence="2">
    <location>
        <begin position="411"/>
        <end position="430"/>
    </location>
</feature>
<dbReference type="RefSeq" id="WP_244555877.1">
    <property type="nucleotide sequence ID" value="NZ_FTNK01000002.1"/>
</dbReference>
<reference evidence="4 5" key="1">
    <citation type="submission" date="2017-01" db="EMBL/GenBank/DDBJ databases">
        <authorList>
            <person name="Varghese N."/>
            <person name="Submissions S."/>
        </authorList>
    </citation>
    <scope>NUCLEOTIDE SEQUENCE [LARGE SCALE GENOMIC DNA]</scope>
    <source>
        <strain evidence="4 5">ATCC 23464</strain>
    </source>
</reference>
<feature type="transmembrane region" description="Helical" evidence="2">
    <location>
        <begin position="27"/>
        <end position="51"/>
    </location>
</feature>
<keyword evidence="2" id="KW-1133">Transmembrane helix</keyword>
<dbReference type="SUPFAM" id="SSF48317">
    <property type="entry name" value="Acid phosphatase/Vanadium-dependent haloperoxidase"/>
    <property type="match status" value="1"/>
</dbReference>
<dbReference type="Pfam" id="PF09335">
    <property type="entry name" value="VTT_dom"/>
    <property type="match status" value="1"/>
</dbReference>
<dbReference type="InterPro" id="IPR036938">
    <property type="entry name" value="PAP2/HPO_sf"/>
</dbReference>
<dbReference type="PANTHER" id="PTHR42709">
    <property type="entry name" value="ALKALINE PHOSPHATASE LIKE PROTEIN"/>
    <property type="match status" value="1"/>
</dbReference>
<protein>
    <submittedName>
        <fullName evidence="4">Membrane protein DedA, SNARE-associated domain</fullName>
    </submittedName>
</protein>
<feature type="transmembrane region" description="Helical" evidence="2">
    <location>
        <begin position="322"/>
        <end position="344"/>
    </location>
</feature>
<evidence type="ECO:0000259" key="3">
    <source>
        <dbReference type="Pfam" id="PF09335"/>
    </source>
</evidence>
<feature type="transmembrane region" description="Helical" evidence="2">
    <location>
        <begin position="153"/>
        <end position="174"/>
    </location>
</feature>
<dbReference type="PANTHER" id="PTHR42709:SF9">
    <property type="entry name" value="ALKALINE PHOSPHATASE LIKE PROTEIN"/>
    <property type="match status" value="1"/>
</dbReference>
<keyword evidence="2" id="KW-0472">Membrane</keyword>
<organism evidence="4 5">
    <name type="scientific">Paenibacillus macquariensis</name>
    <dbReference type="NCBI Taxonomy" id="948756"/>
    <lineage>
        <taxon>Bacteria</taxon>
        <taxon>Bacillati</taxon>
        <taxon>Bacillota</taxon>
        <taxon>Bacilli</taxon>
        <taxon>Bacillales</taxon>
        <taxon>Paenibacillaceae</taxon>
        <taxon>Paenibacillus</taxon>
    </lineage>
</organism>
<feature type="domain" description="VTT" evidence="3">
    <location>
        <begin position="45"/>
        <end position="171"/>
    </location>
</feature>
<feature type="transmembrane region" description="Helical" evidence="2">
    <location>
        <begin position="119"/>
        <end position="141"/>
    </location>
</feature>
<dbReference type="CDD" id="cd03392">
    <property type="entry name" value="PAP2_like_2"/>
    <property type="match status" value="1"/>
</dbReference>
<dbReference type="Proteomes" id="UP000186666">
    <property type="component" value="Unassembled WGS sequence"/>
</dbReference>
<feature type="transmembrane region" description="Helical" evidence="2">
    <location>
        <begin position="235"/>
        <end position="255"/>
    </location>
</feature>
<feature type="transmembrane region" description="Helical" evidence="2">
    <location>
        <begin position="383"/>
        <end position="405"/>
    </location>
</feature>
<feature type="transmembrane region" description="Helical" evidence="2">
    <location>
        <begin position="289"/>
        <end position="310"/>
    </location>
</feature>
<dbReference type="InterPro" id="IPR051311">
    <property type="entry name" value="DedA_domain"/>
</dbReference>
<keyword evidence="2" id="KW-0812">Transmembrane</keyword>
<comment type="caution">
    <text evidence="4">The sequence shown here is derived from an EMBL/GenBank/DDBJ whole genome shotgun (WGS) entry which is preliminary data.</text>
</comment>
<name>A0ABY1JPZ8_9BACL</name>
<sequence>MKLYALKYVAVKWGNLLGMLINLLEHYGYWVLFFALLLEMLALPLPGELLMSYAGLAVFEGKLNWLLCIVAAGTGTSLGITLSYWIGYRLGTPFFEKYGTRVHLGPDKLDMVSKWYQKYGYKVLIIAYFIPGVRHITGYFSGTTKLSFRKYAIFAYSGAFFWVSVFILLGELLGPKWEPYHHKINMYMIFFGVILAVIFIGIYMYRNYRNQIKDKLLSILSNGLVRYDSIRKIKVIIICAFAGFVLFFTLLIGVIEDFLAHEFALFDEVGSYMIHQIFNSSWTDLMNRFALLGSYYVFVPIVVLAIGCMWMRSKVRLLEMTFLVVVIVGGKALIEGLHLLFLRISPTTFNFPSEQTFNALTVYGFTAYLLGRHFGDVKTHITLSLVVIVICLLVGISSIFLNIQYPSDVSAGYLFGGTWISLNVILLEIFRLMQKYKSAKA</sequence>
<evidence type="ECO:0000313" key="5">
    <source>
        <dbReference type="Proteomes" id="UP000186666"/>
    </source>
</evidence>
<proteinExistence type="inferred from homology"/>
<gene>
    <name evidence="4" type="ORF">SAMN05421578_102509</name>
</gene>
<dbReference type="InterPro" id="IPR032816">
    <property type="entry name" value="VTT_dom"/>
</dbReference>
<evidence type="ECO:0000313" key="4">
    <source>
        <dbReference type="EMBL" id="SIQ54706.1"/>
    </source>
</evidence>
<keyword evidence="5" id="KW-1185">Reference proteome</keyword>
<dbReference type="Gene3D" id="1.20.144.10">
    <property type="entry name" value="Phosphatidic acid phosphatase type 2/haloperoxidase"/>
    <property type="match status" value="1"/>
</dbReference>